<comment type="activity regulation">
    <text evidence="14">Na(+) is not transported, but it plays an essential structural role and its presence is essential for fluoride channel function.</text>
</comment>
<evidence type="ECO:0000256" key="6">
    <source>
        <dbReference type="ARBA" id="ARBA00022989"/>
    </source>
</evidence>
<organism evidence="15 16">
    <name type="scientific">Bacillus pumilus</name>
    <name type="common">Bacillus mesentericus</name>
    <dbReference type="NCBI Taxonomy" id="1408"/>
    <lineage>
        <taxon>Bacteria</taxon>
        <taxon>Bacillati</taxon>
        <taxon>Bacillota</taxon>
        <taxon>Bacilli</taxon>
        <taxon>Bacillales</taxon>
        <taxon>Bacillaceae</taxon>
        <taxon>Bacillus</taxon>
    </lineage>
</organism>
<name>A0A2G8IQH5_BACPU</name>
<dbReference type="HAMAP" id="MF_00454">
    <property type="entry name" value="FluC"/>
    <property type="match status" value="1"/>
</dbReference>
<keyword evidence="5 14" id="KW-0479">Metal-binding</keyword>
<dbReference type="InterPro" id="IPR003691">
    <property type="entry name" value="FluC"/>
</dbReference>
<evidence type="ECO:0000256" key="12">
    <source>
        <dbReference type="ARBA" id="ARBA00035585"/>
    </source>
</evidence>
<comment type="function">
    <text evidence="13 14">Fluoride-specific ion channel. Important for reducing fluoride concentration in the cell, thus reducing its toxicity.</text>
</comment>
<comment type="caution">
    <text evidence="15">The sequence shown here is derived from an EMBL/GenBank/DDBJ whole genome shotgun (WGS) entry which is preliminary data.</text>
</comment>
<feature type="transmembrane region" description="Helical" evidence="14">
    <location>
        <begin position="93"/>
        <end position="114"/>
    </location>
</feature>
<keyword evidence="4 14" id="KW-0812">Transmembrane</keyword>
<feature type="binding site" evidence="14">
    <location>
        <position position="72"/>
    </location>
    <ligand>
        <name>Na(+)</name>
        <dbReference type="ChEBI" id="CHEBI:29101"/>
        <note>structural</note>
    </ligand>
</feature>
<dbReference type="GO" id="GO:0062054">
    <property type="term" value="F:fluoride channel activity"/>
    <property type="evidence" value="ECO:0007669"/>
    <property type="project" value="UniProtKB-UniRule"/>
</dbReference>
<evidence type="ECO:0000313" key="15">
    <source>
        <dbReference type="EMBL" id="PIK25795.1"/>
    </source>
</evidence>
<evidence type="ECO:0000313" key="16">
    <source>
        <dbReference type="Proteomes" id="UP000230768"/>
    </source>
</evidence>
<evidence type="ECO:0000256" key="11">
    <source>
        <dbReference type="ARBA" id="ARBA00035120"/>
    </source>
</evidence>
<keyword evidence="9 14" id="KW-0472">Membrane</keyword>
<dbReference type="NCBIfam" id="NF010801">
    <property type="entry name" value="PRK14205.1"/>
    <property type="match status" value="1"/>
</dbReference>
<dbReference type="GO" id="GO:0005886">
    <property type="term" value="C:plasma membrane"/>
    <property type="evidence" value="ECO:0007669"/>
    <property type="project" value="UniProtKB-SubCell"/>
</dbReference>
<dbReference type="Proteomes" id="UP000230768">
    <property type="component" value="Unassembled WGS sequence"/>
</dbReference>
<evidence type="ECO:0000256" key="1">
    <source>
        <dbReference type="ARBA" id="ARBA00004651"/>
    </source>
</evidence>
<feature type="transmembrane region" description="Helical" evidence="14">
    <location>
        <begin position="59"/>
        <end position="77"/>
    </location>
</feature>
<evidence type="ECO:0000256" key="10">
    <source>
        <dbReference type="ARBA" id="ARBA00023303"/>
    </source>
</evidence>
<feature type="binding site" evidence="14">
    <location>
        <position position="69"/>
    </location>
    <ligand>
        <name>Na(+)</name>
        <dbReference type="ChEBI" id="CHEBI:29101"/>
        <note>structural</note>
    </ligand>
</feature>
<keyword evidence="8 14" id="KW-0406">Ion transport</keyword>
<comment type="catalytic activity">
    <reaction evidence="12">
        <text>fluoride(in) = fluoride(out)</text>
        <dbReference type="Rhea" id="RHEA:76159"/>
        <dbReference type="ChEBI" id="CHEBI:17051"/>
    </reaction>
    <physiologicalReaction direction="left-to-right" evidence="12">
        <dbReference type="Rhea" id="RHEA:76160"/>
    </physiologicalReaction>
</comment>
<evidence type="ECO:0000256" key="8">
    <source>
        <dbReference type="ARBA" id="ARBA00023065"/>
    </source>
</evidence>
<gene>
    <name evidence="14" type="primary">fluC</name>
    <name evidence="14" type="synonym">crcB</name>
    <name evidence="15" type="ORF">CTV99_15810</name>
</gene>
<keyword evidence="2 14" id="KW-0813">Transport</keyword>
<dbReference type="EMBL" id="PEKP01000026">
    <property type="protein sequence ID" value="PIK25795.1"/>
    <property type="molecule type" value="Genomic_DNA"/>
</dbReference>
<dbReference type="PANTHER" id="PTHR28259:SF16">
    <property type="entry name" value="FLUORIDE-SPECIFIC ION CHANNEL FLUC 2"/>
    <property type="match status" value="1"/>
</dbReference>
<dbReference type="Pfam" id="PF02537">
    <property type="entry name" value="CRCB"/>
    <property type="match status" value="1"/>
</dbReference>
<sequence length="117" mass="12738">MTGLLIAIGGFLGAISRFTLSTWIHKKFSSNFPLGTLFVNLTGSFLLGWIVGRGLSSDLYALLGVGFMGAFTTFSTFKLENIQLREKRNHSVLLYYLVSSYAGGIILAFIGVLIGNH</sequence>
<keyword evidence="10 14" id="KW-0407">Ion channel</keyword>
<reference evidence="15 16" key="1">
    <citation type="submission" date="2017-11" db="EMBL/GenBank/DDBJ databases">
        <title>Draft genome sequence of Bacillus pumilus 51_5il from lake Gorkoye (Russia: Novosibirsk region).</title>
        <authorList>
            <person name="Shipova A.A."/>
            <person name="Rozanov A.S."/>
            <person name="Bryanskaya A.V."/>
            <person name="Peltek S.E."/>
        </authorList>
    </citation>
    <scope>NUCLEOTIDE SEQUENCE [LARGE SCALE GENOMIC DNA]</scope>
    <source>
        <strain evidence="15 16">51_5il</strain>
    </source>
</reference>
<evidence type="ECO:0000256" key="5">
    <source>
        <dbReference type="ARBA" id="ARBA00022723"/>
    </source>
</evidence>
<comment type="similarity">
    <text evidence="11 14">Belongs to the fluoride channel Fluc/FEX (TC 1.A.43) family.</text>
</comment>
<keyword evidence="3 14" id="KW-1003">Cell membrane</keyword>
<evidence type="ECO:0000256" key="4">
    <source>
        <dbReference type="ARBA" id="ARBA00022692"/>
    </source>
</evidence>
<protein>
    <recommendedName>
        <fullName evidence="14">Fluoride-specific ion channel FluC</fullName>
    </recommendedName>
</protein>
<keyword evidence="7 14" id="KW-0915">Sodium</keyword>
<evidence type="ECO:0000256" key="9">
    <source>
        <dbReference type="ARBA" id="ARBA00023136"/>
    </source>
</evidence>
<evidence type="ECO:0000256" key="3">
    <source>
        <dbReference type="ARBA" id="ARBA00022475"/>
    </source>
</evidence>
<dbReference type="PANTHER" id="PTHR28259">
    <property type="entry name" value="FLUORIDE EXPORT PROTEIN 1-RELATED"/>
    <property type="match status" value="1"/>
</dbReference>
<dbReference type="AlphaFoldDB" id="A0A2G8IQH5"/>
<evidence type="ECO:0000256" key="2">
    <source>
        <dbReference type="ARBA" id="ARBA00022448"/>
    </source>
</evidence>
<dbReference type="GO" id="GO:0046872">
    <property type="term" value="F:metal ion binding"/>
    <property type="evidence" value="ECO:0007669"/>
    <property type="project" value="UniProtKB-KW"/>
</dbReference>
<dbReference type="GO" id="GO:0140114">
    <property type="term" value="P:cellular detoxification of fluoride"/>
    <property type="evidence" value="ECO:0007669"/>
    <property type="project" value="UniProtKB-UniRule"/>
</dbReference>
<feature type="transmembrane region" description="Helical" evidence="14">
    <location>
        <begin position="31"/>
        <end position="52"/>
    </location>
</feature>
<evidence type="ECO:0000256" key="14">
    <source>
        <dbReference type="HAMAP-Rule" id="MF_00454"/>
    </source>
</evidence>
<proteinExistence type="inferred from homology"/>
<keyword evidence="6 14" id="KW-1133">Transmembrane helix</keyword>
<accession>A0A2G8IQH5</accession>
<evidence type="ECO:0000256" key="7">
    <source>
        <dbReference type="ARBA" id="ARBA00023053"/>
    </source>
</evidence>
<comment type="subcellular location">
    <subcellularLocation>
        <location evidence="1 14">Cell membrane</location>
        <topology evidence="1 14">Multi-pass membrane protein</topology>
    </subcellularLocation>
</comment>
<evidence type="ECO:0000256" key="13">
    <source>
        <dbReference type="ARBA" id="ARBA00049940"/>
    </source>
</evidence>